<dbReference type="PANTHER" id="PTHR32305:SF15">
    <property type="entry name" value="PROTEIN RHSA-RELATED"/>
    <property type="match status" value="1"/>
</dbReference>
<organism evidence="1 2">
    <name type="scientific">Flavobacterium salmonis</name>
    <dbReference type="NCBI Taxonomy" id="2654844"/>
    <lineage>
        <taxon>Bacteria</taxon>
        <taxon>Pseudomonadati</taxon>
        <taxon>Bacteroidota</taxon>
        <taxon>Flavobacteriia</taxon>
        <taxon>Flavobacteriales</taxon>
        <taxon>Flavobacteriaceae</taxon>
        <taxon>Flavobacterium</taxon>
    </lineage>
</organism>
<dbReference type="InterPro" id="IPR029058">
    <property type="entry name" value="AB_hydrolase_fold"/>
</dbReference>
<dbReference type="Gene3D" id="2.180.10.10">
    <property type="entry name" value="RHS repeat-associated core"/>
    <property type="match status" value="1"/>
</dbReference>
<evidence type="ECO:0000313" key="2">
    <source>
        <dbReference type="Proteomes" id="UP000530060"/>
    </source>
</evidence>
<proteinExistence type="predicted"/>
<comment type="caution">
    <text evidence="1">The sequence shown here is derived from an EMBL/GenBank/DDBJ whole genome shotgun (WGS) entry which is preliminary data.</text>
</comment>
<dbReference type="InterPro" id="IPR050708">
    <property type="entry name" value="T6SS_VgrG/RHS"/>
</dbReference>
<evidence type="ECO:0008006" key="3">
    <source>
        <dbReference type="Google" id="ProtNLM"/>
    </source>
</evidence>
<reference evidence="1 2" key="1">
    <citation type="submission" date="2020-06" db="EMBL/GenBank/DDBJ databases">
        <authorList>
            <person name="Criscuolo A."/>
        </authorList>
    </citation>
    <scope>NUCLEOTIDE SEQUENCE [LARGE SCALE GENOMIC DNA]</scope>
    <source>
        <strain evidence="2">CIP 111411</strain>
    </source>
</reference>
<gene>
    <name evidence="1" type="ORF">FLAT13_01467</name>
</gene>
<protein>
    <recommendedName>
        <fullName evidence="3">RHS repeat-associated core domain-containing protein</fullName>
    </recommendedName>
</protein>
<name>A0A6V6YU17_9FLAO</name>
<dbReference type="AlphaFoldDB" id="A0A6V6YU17"/>
<dbReference type="EMBL" id="CAIJDP010000060">
    <property type="protein sequence ID" value="CAD0002923.1"/>
    <property type="molecule type" value="Genomic_DNA"/>
</dbReference>
<accession>A0A6V6YU17</accession>
<dbReference type="InterPro" id="IPR022385">
    <property type="entry name" value="Rhs_assc_core"/>
</dbReference>
<sequence>MVTQGATVTTTDYLAGYQYENSALKFFPTAEGYVEPEASSYKYIFQYKDHLGNVRLSYDKTLAIKEESNYYAFGLKQEGYNTVKIGVENKYKYNGKELQDEMGLNVYDYGARRYDPALGRWLSMDPLAEKYETLSPYNYVSNNPVNAIDPDGRLIVYVNGLLFSQALGMKLNPFKSYRPESWGTQIQQDGLRFNGKPINYWDVPNENGYTTRGEINDMFNDYNNVYVNGSHHFRSQASERFEMGRKAGNELIAQLQNGTIELTNEETIKIVGHSQGAAHAAGMLTQLLDSQYADRLEAGIYLSPHQPGGFSHPDGVFGAQFSTKTDRVSSRAGVLGHLMELFNGSSELKEIKGSDFLMIRPEHKGNKGGHDAESWNNILKQINDFLNN</sequence>
<dbReference type="SUPFAM" id="SSF53474">
    <property type="entry name" value="alpha/beta-Hydrolases"/>
    <property type="match status" value="1"/>
</dbReference>
<evidence type="ECO:0000313" key="1">
    <source>
        <dbReference type="EMBL" id="CAD0002923.1"/>
    </source>
</evidence>
<dbReference type="Proteomes" id="UP000530060">
    <property type="component" value="Unassembled WGS sequence"/>
</dbReference>
<dbReference type="PANTHER" id="PTHR32305">
    <property type="match status" value="1"/>
</dbReference>
<dbReference type="NCBIfam" id="TIGR03696">
    <property type="entry name" value="Rhs_assc_core"/>
    <property type="match status" value="1"/>
</dbReference>
<keyword evidence="2" id="KW-1185">Reference proteome</keyword>